<name>A0A6J6C760_9ZZZZ</name>
<dbReference type="SUPFAM" id="SSF51430">
    <property type="entry name" value="NAD(P)-linked oxidoreductase"/>
    <property type="match status" value="1"/>
</dbReference>
<dbReference type="EMBL" id="CAEZSR010000017">
    <property type="protein sequence ID" value="CAB4546895.1"/>
    <property type="molecule type" value="Genomic_DNA"/>
</dbReference>
<dbReference type="GO" id="GO:0016491">
    <property type="term" value="F:oxidoreductase activity"/>
    <property type="evidence" value="ECO:0007669"/>
    <property type="project" value="InterPro"/>
</dbReference>
<dbReference type="InterPro" id="IPR023210">
    <property type="entry name" value="NADP_OxRdtase_dom"/>
</dbReference>
<dbReference type="InterPro" id="IPR020471">
    <property type="entry name" value="AKR"/>
</dbReference>
<dbReference type="CDD" id="cd19100">
    <property type="entry name" value="AKR_unchar"/>
    <property type="match status" value="1"/>
</dbReference>
<dbReference type="InterPro" id="IPR036812">
    <property type="entry name" value="NAD(P)_OxRdtase_dom_sf"/>
</dbReference>
<dbReference type="InterPro" id="IPR053135">
    <property type="entry name" value="AKR2_Oxidoreductase"/>
</dbReference>
<organism evidence="2">
    <name type="scientific">freshwater metagenome</name>
    <dbReference type="NCBI Taxonomy" id="449393"/>
    <lineage>
        <taxon>unclassified sequences</taxon>
        <taxon>metagenomes</taxon>
        <taxon>ecological metagenomes</taxon>
    </lineage>
</organism>
<gene>
    <name evidence="2" type="ORF">UFOPK1493_00746</name>
</gene>
<protein>
    <submittedName>
        <fullName evidence="2">Unannotated protein</fullName>
    </submittedName>
</protein>
<dbReference type="PANTHER" id="PTHR43312">
    <property type="entry name" value="D-THREO-ALDOSE 1-DEHYDROGENASE"/>
    <property type="match status" value="1"/>
</dbReference>
<dbReference type="Gene3D" id="3.20.20.100">
    <property type="entry name" value="NADP-dependent oxidoreductase domain"/>
    <property type="match status" value="1"/>
</dbReference>
<dbReference type="AlphaFoldDB" id="A0A6J6C760"/>
<accession>A0A6J6C760</accession>
<sequence>MTLSTRRLGRTGHHSSVAVLGGAMFWNASEATTTAAFEAALTAGVNHVDIAPSYGHAEIVAGPLVAAHRAQLFVGEKTGRRDPDGVRAQLETSLSRLGCDSFDLYQVHGVTGLDDLDTRAGAFETILRARDEGLTRFVGITGHDLGTAAAQLEAVRRYDLDTVMLPVYPRVLADPDYAADLAALLRECARRDVGVMAIKVGAWRPWGDREKTALPWYEPFTDPEHLHRAVRFTLSTPGVHACCTPGDPDLLPLVLAAAEAYEPMPADERAALVEESAAWDLIFPLEANAR</sequence>
<evidence type="ECO:0000313" key="2">
    <source>
        <dbReference type="EMBL" id="CAB4546895.1"/>
    </source>
</evidence>
<feature type="domain" description="NADP-dependent oxidoreductase" evidence="1">
    <location>
        <begin position="21"/>
        <end position="198"/>
    </location>
</feature>
<dbReference type="PANTHER" id="PTHR43312:SF1">
    <property type="entry name" value="NADP-DEPENDENT OXIDOREDUCTASE DOMAIN-CONTAINING PROTEIN"/>
    <property type="match status" value="1"/>
</dbReference>
<evidence type="ECO:0000259" key="1">
    <source>
        <dbReference type="Pfam" id="PF00248"/>
    </source>
</evidence>
<proteinExistence type="predicted"/>
<dbReference type="Pfam" id="PF00248">
    <property type="entry name" value="Aldo_ket_red"/>
    <property type="match status" value="1"/>
</dbReference>
<dbReference type="PRINTS" id="PR00069">
    <property type="entry name" value="ALDKETRDTASE"/>
</dbReference>
<reference evidence="2" key="1">
    <citation type="submission" date="2020-05" db="EMBL/GenBank/DDBJ databases">
        <authorList>
            <person name="Chiriac C."/>
            <person name="Salcher M."/>
            <person name="Ghai R."/>
            <person name="Kavagutti S V."/>
        </authorList>
    </citation>
    <scope>NUCLEOTIDE SEQUENCE</scope>
</reference>